<dbReference type="AlphaFoldDB" id="A0A1V0M6K0"/>
<geneLocation type="plasmid" evidence="2">
    <name>pJB37</name>
</geneLocation>
<proteinExistence type="predicted"/>
<protein>
    <submittedName>
        <fullName evidence="2">Uncharacterized protein</fullName>
    </submittedName>
</protein>
<evidence type="ECO:0000256" key="1">
    <source>
        <dbReference type="SAM" id="MobiDB-lite"/>
    </source>
</evidence>
<reference evidence="2" key="1">
    <citation type="submission" date="2017-01" db="EMBL/GenBank/DDBJ databases">
        <title>Complete nucleotide sequence of an IncP-2 blaVIM-2-harboring megaplasmid from Pseudomonas aeruginosa.</title>
        <authorList>
            <person name="Botelho J."/>
            <person name="Grosso F."/>
            <person name="Mabrouk A."/>
            <person name="Peixe L."/>
        </authorList>
    </citation>
    <scope>NUCLEOTIDE SEQUENCE</scope>
    <source>
        <strain evidence="2">FFUP_PS_37</strain>
        <plasmid evidence="2">pJB37</plasmid>
    </source>
</reference>
<sequence length="398" mass="45518">MRAVQGQRQVLAQRPSLEYGGYIGDNSMYPINRDALVCPMHLRTARLRLKGMWKDSDEATNDVVRALEAGWFLIPAGREGNYTKRQFEAFDKCFAAAPWVKQIQHEAGDFDERLRARLGARFERLFSGGRKLTSPLTQALALPHRVARLPLSFEAGAFGPELLVSCLEDTQKVCLRIQDEMQGLEPDWVLAESVDVGALVEHLNRAKCVHLLIPILVATSPSYLPREQQGWLWQVQVGNLTVTEYLDRIARRDQEHTDHVCESWRRRFAQIRTLASVLESLPSYHQATITRRLQSADWRFRAKRWQGSLVIDLGDLHEVGARHQLRDGFELVNFVLALDQALERAEPCWDSYHRGEHSAFAQVERMREEMAQEGRPRGLGDVFRSNQSSQLESPLRAL</sequence>
<dbReference type="EMBL" id="KY494864">
    <property type="protein sequence ID" value="ARD70529.1"/>
    <property type="molecule type" value="Genomic_DNA"/>
</dbReference>
<evidence type="ECO:0000313" key="2">
    <source>
        <dbReference type="EMBL" id="ARD70529.1"/>
    </source>
</evidence>
<accession>A0A1V0M6K0</accession>
<feature type="region of interest" description="Disordered" evidence="1">
    <location>
        <begin position="374"/>
        <end position="398"/>
    </location>
</feature>
<name>A0A1V0M6K0_PSEAI</name>
<organism evidence="2">
    <name type="scientific">Pseudomonas aeruginosa</name>
    <dbReference type="NCBI Taxonomy" id="287"/>
    <lineage>
        <taxon>Bacteria</taxon>
        <taxon>Pseudomonadati</taxon>
        <taxon>Pseudomonadota</taxon>
        <taxon>Gammaproteobacteria</taxon>
        <taxon>Pseudomonadales</taxon>
        <taxon>Pseudomonadaceae</taxon>
        <taxon>Pseudomonas</taxon>
    </lineage>
</organism>
<keyword evidence="2" id="KW-0614">Plasmid</keyword>